<evidence type="ECO:0000256" key="1">
    <source>
        <dbReference type="ARBA" id="ARBA00008779"/>
    </source>
</evidence>
<feature type="domain" description="N-sulphoglucosamine sulphohydrolase C-terminal" evidence="3">
    <location>
        <begin position="365"/>
        <end position="514"/>
    </location>
</feature>
<accession>A0A381TQA2</accession>
<organism evidence="4">
    <name type="scientific">marine metagenome</name>
    <dbReference type="NCBI Taxonomy" id="408172"/>
    <lineage>
        <taxon>unclassified sequences</taxon>
        <taxon>metagenomes</taxon>
        <taxon>ecological metagenomes</taxon>
    </lineage>
</organism>
<dbReference type="PANTHER" id="PTHR43108:SF6">
    <property type="entry name" value="N-SULPHOGLUCOSAMINE SULPHOHYDROLASE"/>
    <property type="match status" value="1"/>
</dbReference>
<evidence type="ECO:0000313" key="4">
    <source>
        <dbReference type="EMBL" id="SVA18009.1"/>
    </source>
</evidence>
<comment type="similarity">
    <text evidence="1">Belongs to the sulfatase family.</text>
</comment>
<evidence type="ECO:0000256" key="2">
    <source>
        <dbReference type="ARBA" id="ARBA00022801"/>
    </source>
</evidence>
<dbReference type="EMBL" id="UINC01004949">
    <property type="protein sequence ID" value="SVA18009.1"/>
    <property type="molecule type" value="Genomic_DNA"/>
</dbReference>
<evidence type="ECO:0000259" key="3">
    <source>
        <dbReference type="Pfam" id="PF16347"/>
    </source>
</evidence>
<sequence>MEEKIAMGGIQRLGQTLAIAIFVMTLWPAMVVAQESARPNIVFIFTDDHAYQAISAYGSKINHTPNIDRLAREGMRFENAMVTNSICAPSRAVILTGKYSHLNSVRDNGQIFDGTQETFPKLLQQAGYQTAMIGKWHLKSDPTGFDYWEVLPGQGEYYNPDMRIAGDERQHHGYVTDIITDLTLEWLQDTRDPDRPFMVMYQHKAPHRNWMPGPEHLTLYDGMTLWEPPTLFDDYANRASPARLQEMEIGRHLIDRYDLKLGPPTSTTDSNREMQWWLDSYGRLDDSQRRVWDAIYDPKNAQFEAANLEGRDLVRWKYQRYIKDYLRTIASVDDNVGRVLRYLDETGLADNTIVIYSSDQGFYLGEHGWYDKRWMYEESLKTPLIVRWPGHVKPGSVNGDMVSNLDIPETLLQMAGVEVPDDMQGRSLVPLLEGTTVEDWRTSFYYHYYEKGIHNVVPHEGVRTPTHKLIHFYETDEWEMYDLMADPNEIRSVYGTSAHTAVQQALLEELVRLKMELQVPSP</sequence>
<dbReference type="InterPro" id="IPR024607">
    <property type="entry name" value="Sulfatase_CS"/>
</dbReference>
<name>A0A381TQA2_9ZZZZ</name>
<dbReference type="InterPro" id="IPR032506">
    <property type="entry name" value="SGSH_C"/>
</dbReference>
<keyword evidence="2" id="KW-0378">Hydrolase</keyword>
<protein>
    <recommendedName>
        <fullName evidence="3">N-sulphoglucosamine sulphohydrolase C-terminal domain-containing protein</fullName>
    </recommendedName>
</protein>
<dbReference type="SUPFAM" id="SSF53649">
    <property type="entry name" value="Alkaline phosphatase-like"/>
    <property type="match status" value="1"/>
</dbReference>
<dbReference type="AlphaFoldDB" id="A0A381TQA2"/>
<dbReference type="CDD" id="cd16031">
    <property type="entry name" value="G6S_like"/>
    <property type="match status" value="1"/>
</dbReference>
<dbReference type="Gene3D" id="3.40.720.10">
    <property type="entry name" value="Alkaline Phosphatase, subunit A"/>
    <property type="match status" value="1"/>
</dbReference>
<reference evidence="4" key="1">
    <citation type="submission" date="2018-05" db="EMBL/GenBank/DDBJ databases">
        <authorList>
            <person name="Lanie J.A."/>
            <person name="Ng W.-L."/>
            <person name="Kazmierczak K.M."/>
            <person name="Andrzejewski T.M."/>
            <person name="Davidsen T.M."/>
            <person name="Wayne K.J."/>
            <person name="Tettelin H."/>
            <person name="Glass J.I."/>
            <person name="Rusch D."/>
            <person name="Podicherti R."/>
            <person name="Tsui H.-C.T."/>
            <person name="Winkler M.E."/>
        </authorList>
    </citation>
    <scope>NUCLEOTIDE SEQUENCE</scope>
</reference>
<dbReference type="GO" id="GO:0016787">
    <property type="term" value="F:hydrolase activity"/>
    <property type="evidence" value="ECO:0007669"/>
    <property type="project" value="UniProtKB-KW"/>
</dbReference>
<gene>
    <name evidence="4" type="ORF">METZ01_LOCUS70863</name>
</gene>
<dbReference type="PROSITE" id="PS00523">
    <property type="entry name" value="SULFATASE_1"/>
    <property type="match status" value="1"/>
</dbReference>
<dbReference type="PANTHER" id="PTHR43108">
    <property type="entry name" value="N-ACETYLGLUCOSAMINE-6-SULFATASE FAMILY MEMBER"/>
    <property type="match status" value="1"/>
</dbReference>
<proteinExistence type="inferred from homology"/>
<dbReference type="Pfam" id="PF16347">
    <property type="entry name" value="SGSH_C"/>
    <property type="match status" value="1"/>
</dbReference>
<dbReference type="InterPro" id="IPR017850">
    <property type="entry name" value="Alkaline_phosphatase_core_sf"/>
</dbReference>
<dbReference type="PROSITE" id="PS00149">
    <property type="entry name" value="SULFATASE_2"/>
    <property type="match status" value="1"/>
</dbReference>